<protein>
    <submittedName>
        <fullName evidence="1">Uncharacterized protein</fullName>
    </submittedName>
</protein>
<keyword evidence="2" id="KW-1185">Reference proteome</keyword>
<reference evidence="1" key="1">
    <citation type="submission" date="2020-10" db="EMBL/GenBank/DDBJ databases">
        <authorList>
            <person name="Abbas A."/>
            <person name="Razzaq R."/>
            <person name="Waqas M."/>
            <person name="Abbas N."/>
            <person name="Nielsen T.K."/>
            <person name="Hansen L.H."/>
            <person name="Hussain S."/>
            <person name="Shahid M."/>
        </authorList>
    </citation>
    <scope>NUCLEOTIDE SEQUENCE</scope>
    <source>
        <strain evidence="1">S14</strain>
    </source>
</reference>
<comment type="caution">
    <text evidence="1">The sequence shown here is derived from an EMBL/GenBank/DDBJ whole genome shotgun (WGS) entry which is preliminary data.</text>
</comment>
<proteinExistence type="predicted"/>
<evidence type="ECO:0000313" key="2">
    <source>
        <dbReference type="Proteomes" id="UP001181622"/>
    </source>
</evidence>
<evidence type="ECO:0000313" key="1">
    <source>
        <dbReference type="EMBL" id="MDR4305891.1"/>
    </source>
</evidence>
<gene>
    <name evidence="1" type="ORF">IHQ68_04525</name>
</gene>
<dbReference type="EMBL" id="JADBEO010000007">
    <property type="protein sequence ID" value="MDR4305891.1"/>
    <property type="molecule type" value="Genomic_DNA"/>
</dbReference>
<organism evidence="1 2">
    <name type="scientific">Chelatococcus sambhunathii</name>
    <dbReference type="NCBI Taxonomy" id="363953"/>
    <lineage>
        <taxon>Bacteria</taxon>
        <taxon>Pseudomonadati</taxon>
        <taxon>Pseudomonadota</taxon>
        <taxon>Alphaproteobacteria</taxon>
        <taxon>Hyphomicrobiales</taxon>
        <taxon>Chelatococcaceae</taxon>
        <taxon>Chelatococcus</taxon>
    </lineage>
</organism>
<dbReference type="Proteomes" id="UP001181622">
    <property type="component" value="Unassembled WGS sequence"/>
</dbReference>
<name>A0ABU1DCQ5_9HYPH</name>
<sequence length="78" mass="8462">MTVGIDPYKVGRLKSDLDKFADKRIRRAHAFVLNGAAMAAQKKIRSGLDRSLDHPTPFTKRGIITDKADLNGAGPVAT</sequence>
<accession>A0ABU1DCQ5</accession>
<dbReference type="RefSeq" id="WP_309389276.1">
    <property type="nucleotide sequence ID" value="NZ_JADBEO010000007.1"/>
</dbReference>